<comment type="caution">
    <text evidence="2">The sequence shown here is derived from an EMBL/GenBank/DDBJ whole genome shotgun (WGS) entry which is preliminary data.</text>
</comment>
<evidence type="ECO:0000313" key="3">
    <source>
        <dbReference type="Proteomes" id="UP000324222"/>
    </source>
</evidence>
<keyword evidence="1" id="KW-0732">Signal</keyword>
<feature type="chain" id="PRO_5022761074" evidence="1">
    <location>
        <begin position="22"/>
        <end position="53"/>
    </location>
</feature>
<dbReference type="Proteomes" id="UP000324222">
    <property type="component" value="Unassembled WGS sequence"/>
</dbReference>
<dbReference type="EMBL" id="VSRR010007148">
    <property type="protein sequence ID" value="MPC46318.1"/>
    <property type="molecule type" value="Genomic_DNA"/>
</dbReference>
<sequence length="53" mass="5741">MARFAVFSVFLFGEPCLPAGGVEGALRSVQSCHERPKSLLTVRPSTTFPSKTE</sequence>
<feature type="signal peptide" evidence="1">
    <location>
        <begin position="1"/>
        <end position="21"/>
    </location>
</feature>
<proteinExistence type="predicted"/>
<accession>A0A5B7FMW5</accession>
<reference evidence="2 3" key="1">
    <citation type="submission" date="2019-05" db="EMBL/GenBank/DDBJ databases">
        <title>Another draft genome of Portunus trituberculatus and its Hox gene families provides insights of decapod evolution.</title>
        <authorList>
            <person name="Jeong J.-H."/>
            <person name="Song I."/>
            <person name="Kim S."/>
            <person name="Choi T."/>
            <person name="Kim D."/>
            <person name="Ryu S."/>
            <person name="Kim W."/>
        </authorList>
    </citation>
    <scope>NUCLEOTIDE SEQUENCE [LARGE SCALE GENOMIC DNA]</scope>
    <source>
        <tissue evidence="2">Muscle</tissue>
    </source>
</reference>
<dbReference type="AlphaFoldDB" id="A0A5B7FMW5"/>
<name>A0A5B7FMW5_PORTR</name>
<organism evidence="2 3">
    <name type="scientific">Portunus trituberculatus</name>
    <name type="common">Swimming crab</name>
    <name type="synonym">Neptunus trituberculatus</name>
    <dbReference type="NCBI Taxonomy" id="210409"/>
    <lineage>
        <taxon>Eukaryota</taxon>
        <taxon>Metazoa</taxon>
        <taxon>Ecdysozoa</taxon>
        <taxon>Arthropoda</taxon>
        <taxon>Crustacea</taxon>
        <taxon>Multicrustacea</taxon>
        <taxon>Malacostraca</taxon>
        <taxon>Eumalacostraca</taxon>
        <taxon>Eucarida</taxon>
        <taxon>Decapoda</taxon>
        <taxon>Pleocyemata</taxon>
        <taxon>Brachyura</taxon>
        <taxon>Eubrachyura</taxon>
        <taxon>Portunoidea</taxon>
        <taxon>Portunidae</taxon>
        <taxon>Portuninae</taxon>
        <taxon>Portunus</taxon>
    </lineage>
</organism>
<evidence type="ECO:0000313" key="2">
    <source>
        <dbReference type="EMBL" id="MPC46318.1"/>
    </source>
</evidence>
<keyword evidence="3" id="KW-1185">Reference proteome</keyword>
<protein>
    <submittedName>
        <fullName evidence="2">Uncharacterized protein</fullName>
    </submittedName>
</protein>
<gene>
    <name evidence="2" type="ORF">E2C01_040035</name>
</gene>
<evidence type="ECO:0000256" key="1">
    <source>
        <dbReference type="SAM" id="SignalP"/>
    </source>
</evidence>